<dbReference type="CDD" id="cd00383">
    <property type="entry name" value="trans_reg_C"/>
    <property type="match status" value="1"/>
</dbReference>
<dbReference type="EMBL" id="JAFLVR010000090">
    <property type="protein sequence ID" value="MBO0455088.1"/>
    <property type="molecule type" value="Genomic_DNA"/>
</dbReference>
<evidence type="ECO:0000313" key="6">
    <source>
        <dbReference type="EMBL" id="MBO0455088.1"/>
    </source>
</evidence>
<evidence type="ECO:0000256" key="3">
    <source>
        <dbReference type="ARBA" id="ARBA00023163"/>
    </source>
</evidence>
<feature type="domain" description="OmpR/PhoB-type" evidence="5">
    <location>
        <begin position="114"/>
        <end position="219"/>
    </location>
</feature>
<evidence type="ECO:0000256" key="1">
    <source>
        <dbReference type="ARBA" id="ARBA00023015"/>
    </source>
</evidence>
<dbReference type="InterPro" id="IPR016032">
    <property type="entry name" value="Sig_transdc_resp-reg_C-effctor"/>
</dbReference>
<evidence type="ECO:0000313" key="7">
    <source>
        <dbReference type="Proteomes" id="UP000664495"/>
    </source>
</evidence>
<feature type="DNA-binding region" description="OmpR/PhoB-type" evidence="4">
    <location>
        <begin position="114"/>
        <end position="219"/>
    </location>
</feature>
<dbReference type="SMART" id="SM00862">
    <property type="entry name" value="Trans_reg_C"/>
    <property type="match status" value="1"/>
</dbReference>
<accession>A0ABS3HR80</accession>
<dbReference type="PROSITE" id="PS51755">
    <property type="entry name" value="OMPR_PHOB"/>
    <property type="match status" value="1"/>
</dbReference>
<protein>
    <submittedName>
        <fullName evidence="6">Winged helix-turn-helix domain-containing protein</fullName>
    </submittedName>
</protein>
<evidence type="ECO:0000259" key="5">
    <source>
        <dbReference type="PROSITE" id="PS51755"/>
    </source>
</evidence>
<dbReference type="InterPro" id="IPR001867">
    <property type="entry name" value="OmpR/PhoB-type_DNA-bd"/>
</dbReference>
<dbReference type="Gene3D" id="1.10.10.10">
    <property type="entry name" value="Winged helix-like DNA-binding domain superfamily/Winged helix DNA-binding domain"/>
    <property type="match status" value="1"/>
</dbReference>
<evidence type="ECO:0000256" key="4">
    <source>
        <dbReference type="PROSITE-ProRule" id="PRU01091"/>
    </source>
</evidence>
<dbReference type="SUPFAM" id="SSF46894">
    <property type="entry name" value="C-terminal effector domain of the bipartite response regulators"/>
    <property type="match status" value="1"/>
</dbReference>
<evidence type="ECO:0000256" key="2">
    <source>
        <dbReference type="ARBA" id="ARBA00023125"/>
    </source>
</evidence>
<comment type="caution">
    <text evidence="6">The sequence shown here is derived from an EMBL/GenBank/DDBJ whole genome shotgun (WGS) entry which is preliminary data.</text>
</comment>
<organism evidence="6 7">
    <name type="scientific">Candidatus Enterococcus murrayae</name>
    <dbReference type="NCBI Taxonomy" id="2815321"/>
    <lineage>
        <taxon>Bacteria</taxon>
        <taxon>Bacillati</taxon>
        <taxon>Bacillota</taxon>
        <taxon>Bacilli</taxon>
        <taxon>Lactobacillales</taxon>
        <taxon>Enterococcaceae</taxon>
        <taxon>Enterococcus</taxon>
    </lineage>
</organism>
<dbReference type="Pfam" id="PF00486">
    <property type="entry name" value="Trans_reg_C"/>
    <property type="match status" value="1"/>
</dbReference>
<gene>
    <name evidence="6" type="ORF">JZO85_22800</name>
</gene>
<keyword evidence="2 4" id="KW-0238">DNA-binding</keyword>
<keyword evidence="3" id="KW-0804">Transcription</keyword>
<name>A0ABS3HR80_9ENTE</name>
<sequence>MTRILLLTKNIDNEDNFEKQLRQLGNEVFTSISLIEGILSDRVPDSFLSMYHQVIFSETIDTKLVAALVSTLKRHALILLRKTDEQLNETQTLEWQELGLSDWIKCYPTLETLRDQLTCDQTGLVNTDVSPVHPKKNLAISSLPLSTSEERLLTILYQRQTVVISREDLCREMWRKPKTHSTMSQLSTLISKLKRKLEEVGLTGEIIETSWGQGYRLSEQAYQQLYMEEH</sequence>
<dbReference type="InterPro" id="IPR036388">
    <property type="entry name" value="WH-like_DNA-bd_sf"/>
</dbReference>
<keyword evidence="7" id="KW-1185">Reference proteome</keyword>
<proteinExistence type="predicted"/>
<dbReference type="Proteomes" id="UP000664495">
    <property type="component" value="Unassembled WGS sequence"/>
</dbReference>
<dbReference type="RefSeq" id="WP_207110806.1">
    <property type="nucleotide sequence ID" value="NZ_JAFLVR010000090.1"/>
</dbReference>
<keyword evidence="1" id="KW-0805">Transcription regulation</keyword>
<reference evidence="6 7" key="1">
    <citation type="submission" date="2021-03" db="EMBL/GenBank/DDBJ databases">
        <title>Enterococcal diversity collection.</title>
        <authorList>
            <person name="Gilmore M.S."/>
            <person name="Schwartzman J."/>
            <person name="Van Tyne D."/>
            <person name="Martin M."/>
            <person name="Earl A.M."/>
            <person name="Manson A.L."/>
            <person name="Straub T."/>
            <person name="Salamzade R."/>
            <person name="Saavedra J."/>
            <person name="Lebreton F."/>
            <person name="Prichula J."/>
            <person name="Schaufler K."/>
            <person name="Gaca A."/>
            <person name="Sgardioli B."/>
            <person name="Wagenaar J."/>
            <person name="Strong T."/>
        </authorList>
    </citation>
    <scope>NUCLEOTIDE SEQUENCE [LARGE SCALE GENOMIC DNA]</scope>
    <source>
        <strain evidence="6 7">MJM16</strain>
    </source>
</reference>